<proteinExistence type="predicted"/>
<dbReference type="Proteomes" id="UP001621418">
    <property type="component" value="Chromosome"/>
</dbReference>
<dbReference type="GeneID" id="91374935"/>
<accession>A0ABZ1NEM5</accession>
<organism evidence="1 2">
    <name type="scientific">Nocardia salmonicida</name>
    <dbReference type="NCBI Taxonomy" id="53431"/>
    <lineage>
        <taxon>Bacteria</taxon>
        <taxon>Bacillati</taxon>
        <taxon>Actinomycetota</taxon>
        <taxon>Actinomycetes</taxon>
        <taxon>Mycobacteriales</taxon>
        <taxon>Nocardiaceae</taxon>
        <taxon>Nocardia</taxon>
    </lineage>
</organism>
<dbReference type="RefSeq" id="WP_328660429.1">
    <property type="nucleotide sequence ID" value="NZ_CP108014.1"/>
</dbReference>
<sequence>MTDPHMNAIGTATVSLFSAQNHSDVSTEPVETVPGNHLPTFLAAAVEDPDLT</sequence>
<dbReference type="EMBL" id="CP109527">
    <property type="protein sequence ID" value="WTY38460.1"/>
    <property type="molecule type" value="Genomic_DNA"/>
</dbReference>
<evidence type="ECO:0000313" key="2">
    <source>
        <dbReference type="Proteomes" id="UP001621418"/>
    </source>
</evidence>
<gene>
    <name evidence="1" type="ORF">OG308_11785</name>
</gene>
<evidence type="ECO:0000313" key="1">
    <source>
        <dbReference type="EMBL" id="WTY38460.1"/>
    </source>
</evidence>
<keyword evidence="2" id="KW-1185">Reference proteome</keyword>
<protein>
    <submittedName>
        <fullName evidence="1">Uncharacterized protein</fullName>
    </submittedName>
</protein>
<reference evidence="1 2" key="1">
    <citation type="submission" date="2022-10" db="EMBL/GenBank/DDBJ databases">
        <title>The complete genomes of actinobacterial strains from the NBC collection.</title>
        <authorList>
            <person name="Joergensen T.S."/>
            <person name="Alvarez Arevalo M."/>
            <person name="Sterndorff E.B."/>
            <person name="Faurdal D."/>
            <person name="Vuksanovic O."/>
            <person name="Mourched A.-S."/>
            <person name="Charusanti P."/>
            <person name="Shaw S."/>
            <person name="Blin K."/>
            <person name="Weber T."/>
        </authorList>
    </citation>
    <scope>NUCLEOTIDE SEQUENCE [LARGE SCALE GENOMIC DNA]</scope>
    <source>
        <strain evidence="1 2">NBC_01413</strain>
    </source>
</reference>
<name>A0ABZ1NEM5_9NOCA</name>